<gene>
    <name evidence="2" type="ORF">GCM10007207_21950</name>
</gene>
<dbReference type="SUPFAM" id="SSF53067">
    <property type="entry name" value="Actin-like ATPase domain"/>
    <property type="match status" value="1"/>
</dbReference>
<dbReference type="InterPro" id="IPR043129">
    <property type="entry name" value="ATPase_NBD"/>
</dbReference>
<name>A0ABQ1ME75_9PROT</name>
<reference evidence="3" key="1">
    <citation type="journal article" date="2019" name="Int. J. Syst. Evol. Microbiol.">
        <title>The Global Catalogue of Microorganisms (GCM) 10K type strain sequencing project: providing services to taxonomists for standard genome sequencing and annotation.</title>
        <authorList>
            <consortium name="The Broad Institute Genomics Platform"/>
            <consortium name="The Broad Institute Genome Sequencing Center for Infectious Disease"/>
            <person name="Wu L."/>
            <person name="Ma J."/>
        </authorList>
    </citation>
    <scope>NUCLEOTIDE SEQUENCE [LARGE SCALE GENOMIC DNA]</scope>
    <source>
        <strain evidence="3">CCM 7132</strain>
    </source>
</reference>
<dbReference type="PANTHER" id="PTHR40278:SF1">
    <property type="entry name" value="DNA UTILIZATION PROTEIN HOFN"/>
    <property type="match status" value="1"/>
</dbReference>
<proteinExistence type="predicted"/>
<keyword evidence="3" id="KW-1185">Reference proteome</keyword>
<dbReference type="Pfam" id="PF05137">
    <property type="entry name" value="PilN"/>
    <property type="match status" value="1"/>
</dbReference>
<evidence type="ECO:0000256" key="1">
    <source>
        <dbReference type="SAM" id="Phobius"/>
    </source>
</evidence>
<evidence type="ECO:0000313" key="3">
    <source>
        <dbReference type="Proteomes" id="UP000637769"/>
    </source>
</evidence>
<keyword evidence="1" id="KW-0472">Membrane</keyword>
<organism evidence="2 3">
    <name type="scientific">Asaia siamensis</name>
    <dbReference type="NCBI Taxonomy" id="110479"/>
    <lineage>
        <taxon>Bacteria</taxon>
        <taxon>Pseudomonadati</taxon>
        <taxon>Pseudomonadota</taxon>
        <taxon>Alphaproteobacteria</taxon>
        <taxon>Acetobacterales</taxon>
        <taxon>Acetobacteraceae</taxon>
        <taxon>Asaia</taxon>
    </lineage>
</organism>
<keyword evidence="1" id="KW-0812">Transmembrane</keyword>
<feature type="transmembrane region" description="Helical" evidence="1">
    <location>
        <begin position="202"/>
        <end position="220"/>
    </location>
</feature>
<sequence>MTLRMFLLWWGRQLFSLIPQRLRETRFIPARPVLSAVPQENHLALTLSFHGKTMALGRLGLSDAEDDETRSRCQNALKKASRPARLIMILPETQIMQRSVTLPLAAENDLKTVLGFEMDRLTPFPAETLFWSHAVTHRDPSQKTVTLSLSLARRALIEPLLAPLSTLGRNPDRLENASGSKQILLSPQRGRARLGLSDPRRLAWAGGALMLVVLITFGFWQQSLRLNRLDAEMAALRPAARQASALRRQIEDHQAEARIMDQARQRWGDPLVILAALTNALSDRSYLTDLSLRQGQLLISGQSSEPTALIQTLSRTPLFHNPAFIAPVTHLSGQNASLFSIRTDIDTPKSGRPEGATP</sequence>
<comment type="caution">
    <text evidence="2">The sequence shown here is derived from an EMBL/GenBank/DDBJ whole genome shotgun (WGS) entry which is preliminary data.</text>
</comment>
<keyword evidence="1" id="KW-1133">Transmembrane helix</keyword>
<evidence type="ECO:0000313" key="2">
    <source>
        <dbReference type="EMBL" id="GGC35964.1"/>
    </source>
</evidence>
<accession>A0ABQ1ME75</accession>
<dbReference type="EMBL" id="BMCH01000005">
    <property type="protein sequence ID" value="GGC35964.1"/>
    <property type="molecule type" value="Genomic_DNA"/>
</dbReference>
<evidence type="ECO:0008006" key="4">
    <source>
        <dbReference type="Google" id="ProtNLM"/>
    </source>
</evidence>
<dbReference type="InterPro" id="IPR052534">
    <property type="entry name" value="Extracell_DNA_Util/SecSys_Comp"/>
</dbReference>
<dbReference type="Proteomes" id="UP000637769">
    <property type="component" value="Unassembled WGS sequence"/>
</dbReference>
<dbReference type="PANTHER" id="PTHR40278">
    <property type="entry name" value="DNA UTILIZATION PROTEIN HOFN"/>
    <property type="match status" value="1"/>
</dbReference>
<dbReference type="Gene3D" id="3.30.420.380">
    <property type="match status" value="1"/>
</dbReference>
<dbReference type="RefSeq" id="WP_188426807.1">
    <property type="nucleotide sequence ID" value="NZ_BMCH01000005.1"/>
</dbReference>
<protein>
    <recommendedName>
        <fullName evidence="4">General secretion pathway protein L</fullName>
    </recommendedName>
</protein>
<dbReference type="InterPro" id="IPR007813">
    <property type="entry name" value="PilN"/>
</dbReference>